<evidence type="ECO:0000259" key="2">
    <source>
        <dbReference type="Pfam" id="PF23866"/>
    </source>
</evidence>
<evidence type="ECO:0000256" key="1">
    <source>
        <dbReference type="SAM" id="Phobius"/>
    </source>
</evidence>
<accession>A0A437PE28</accession>
<feature type="domain" description="DUF7224" evidence="2">
    <location>
        <begin position="274"/>
        <end position="424"/>
    </location>
</feature>
<feature type="transmembrane region" description="Helical" evidence="1">
    <location>
        <begin position="197"/>
        <end position="221"/>
    </location>
</feature>
<dbReference type="Proteomes" id="UP000283128">
    <property type="component" value="Unassembled WGS sequence"/>
</dbReference>
<evidence type="ECO:0000313" key="4">
    <source>
        <dbReference type="Proteomes" id="UP000283128"/>
    </source>
</evidence>
<keyword evidence="1" id="KW-1133">Transmembrane helix</keyword>
<dbReference type="Pfam" id="PF23866">
    <property type="entry name" value="DUF7224"/>
    <property type="match status" value="1"/>
</dbReference>
<keyword evidence="1" id="KW-0812">Transmembrane</keyword>
<keyword evidence="1" id="KW-0472">Membrane</keyword>
<feature type="transmembrane region" description="Helical" evidence="1">
    <location>
        <begin position="228"/>
        <end position="248"/>
    </location>
</feature>
<organism evidence="3 4">
    <name type="scientific">Streptomyces antnestii</name>
    <dbReference type="NCBI Taxonomy" id="2494256"/>
    <lineage>
        <taxon>Bacteria</taxon>
        <taxon>Bacillati</taxon>
        <taxon>Actinomycetota</taxon>
        <taxon>Actinomycetes</taxon>
        <taxon>Kitasatosporales</taxon>
        <taxon>Streptomycetaceae</taxon>
        <taxon>Streptomyces</taxon>
    </lineage>
</organism>
<feature type="transmembrane region" description="Helical" evidence="1">
    <location>
        <begin position="157"/>
        <end position="177"/>
    </location>
</feature>
<name>A0A437PE28_9ACTN</name>
<gene>
    <name evidence="3" type="ORF">EOT10_27575</name>
</gene>
<proteinExistence type="predicted"/>
<evidence type="ECO:0000313" key="3">
    <source>
        <dbReference type="EMBL" id="RVU20511.1"/>
    </source>
</evidence>
<reference evidence="3 4" key="1">
    <citation type="submission" date="2019-01" db="EMBL/GenBank/DDBJ databases">
        <title>Genome sequences of Streptomyces and Rhizobium isolates collected from root and soil.</title>
        <authorList>
            <person name="Chhettri S."/>
            <person name="Sevigny J.L."/>
            <person name="Sen A."/>
            <person name="Ennis N."/>
            <person name="Tisa L."/>
        </authorList>
    </citation>
    <scope>NUCLEOTIDE SEQUENCE [LARGE SCALE GENOMIC DNA]</scope>
    <source>
        <strain evidence="3 4">San01</strain>
    </source>
</reference>
<sequence length="431" mass="46363">MRGFMRFSSALRTHPAVLAFPVIGLFFTYVFLTTTRNIQPLIAVPWPAQVASYAVHAPLPMAAAAVAGLAAVEATRLRALGTWELGAARSTWRIAVQPILIAVLSLSALTAGVMAGGLWVVGVLPDLYVLQLMGIVVVLLTAHAVIGFVVGRRFHALYAAPLVAVAVFIGISFPLGTDSYWAHHVTGSISWVGFGETYSLAMTAAAVLPTVCLALACVVLAWRRRIDVASVAASLAIAVSGLLGAYSITKDWRAIAPAAKGLAPITCEGDTPEVCVPTAGSRHIREIQAKLAKMTGQLQAGGVITEQPTRITDRTVAEAQHLDTRGEHWTLSLVPGNADQALRENIAISVVGMPCAEPDWNALHYNTLWVARTIGVESDYLAWLSHETQQFKQGPSRGQLLAEMTRVNKLPPQQQKAWYFEQLRHACRTGR</sequence>
<dbReference type="InterPro" id="IPR055648">
    <property type="entry name" value="DUF7224"/>
</dbReference>
<protein>
    <submittedName>
        <fullName evidence="3">Magnesium transporter</fullName>
    </submittedName>
</protein>
<dbReference type="OrthoDB" id="4280966at2"/>
<dbReference type="EMBL" id="RZYA01000015">
    <property type="protein sequence ID" value="RVU20511.1"/>
    <property type="molecule type" value="Genomic_DNA"/>
</dbReference>
<feature type="transmembrane region" description="Helical" evidence="1">
    <location>
        <begin position="12"/>
        <end position="32"/>
    </location>
</feature>
<dbReference type="AlphaFoldDB" id="A0A437PE28"/>
<comment type="caution">
    <text evidence="3">The sequence shown here is derived from an EMBL/GenBank/DDBJ whole genome shotgun (WGS) entry which is preliminary data.</text>
</comment>
<feature type="transmembrane region" description="Helical" evidence="1">
    <location>
        <begin position="127"/>
        <end position="150"/>
    </location>
</feature>
<feature type="transmembrane region" description="Helical" evidence="1">
    <location>
        <begin position="99"/>
        <end position="121"/>
    </location>
</feature>
<keyword evidence="4" id="KW-1185">Reference proteome</keyword>
<feature type="transmembrane region" description="Helical" evidence="1">
    <location>
        <begin position="52"/>
        <end position="72"/>
    </location>
</feature>